<keyword evidence="10" id="KW-0472">Membrane</keyword>
<dbReference type="PANTHER" id="PTHR30535">
    <property type="entry name" value="VITAMIN B12-BINDING PROTEIN"/>
    <property type="match status" value="1"/>
</dbReference>
<keyword evidence="12" id="KW-0449">Lipoprotein</keyword>
<evidence type="ECO:0000313" key="18">
    <source>
        <dbReference type="Proteomes" id="UP000245202"/>
    </source>
</evidence>
<evidence type="ECO:0000256" key="15">
    <source>
        <dbReference type="SAM" id="SignalP"/>
    </source>
</evidence>
<feature type="domain" description="Fe/B12 periplasmic-binding" evidence="16">
    <location>
        <begin position="61"/>
        <end position="314"/>
    </location>
</feature>
<evidence type="ECO:0000256" key="14">
    <source>
        <dbReference type="ARBA" id="ARBA00031463"/>
    </source>
</evidence>
<keyword evidence="7" id="KW-0479">Metal-binding</keyword>
<comment type="cofactor">
    <cofactor evidence="1">
        <name>heme b</name>
        <dbReference type="ChEBI" id="CHEBI:60344"/>
    </cofactor>
</comment>
<dbReference type="InterPro" id="IPR019957">
    <property type="entry name" value="ABC_transptr_haem-bd_IsdE"/>
</dbReference>
<evidence type="ECO:0000313" key="17">
    <source>
        <dbReference type="EMBL" id="GBG07315.1"/>
    </source>
</evidence>
<evidence type="ECO:0000256" key="4">
    <source>
        <dbReference type="ARBA" id="ARBA00022448"/>
    </source>
</evidence>
<dbReference type="GO" id="GO:0046872">
    <property type="term" value="F:metal ion binding"/>
    <property type="evidence" value="ECO:0007669"/>
    <property type="project" value="UniProtKB-KW"/>
</dbReference>
<keyword evidence="6" id="KW-0349">Heme</keyword>
<comment type="similarity">
    <text evidence="2">Belongs to the bacterial solute-binding protein 8 family.</text>
</comment>
<dbReference type="Gene3D" id="3.40.50.1980">
    <property type="entry name" value="Nitrogenase molybdenum iron protein domain"/>
    <property type="match status" value="2"/>
</dbReference>
<evidence type="ECO:0000256" key="2">
    <source>
        <dbReference type="ARBA" id="ARBA00008814"/>
    </source>
</evidence>
<dbReference type="PROSITE" id="PS50983">
    <property type="entry name" value="FE_B12_PBP"/>
    <property type="match status" value="1"/>
</dbReference>
<evidence type="ECO:0000256" key="6">
    <source>
        <dbReference type="ARBA" id="ARBA00022617"/>
    </source>
</evidence>
<dbReference type="RefSeq" id="WP_108992394.1">
    <property type="nucleotide sequence ID" value="NZ_BDQX01000089.1"/>
</dbReference>
<keyword evidence="5" id="KW-1003">Cell membrane</keyword>
<reference evidence="17 18" key="1">
    <citation type="submission" date="2017-08" db="EMBL/GenBank/DDBJ databases">
        <title>Substantial Increase in Enzyme Production by Combined Drug-Resistance Mutations in Paenibacillus agaridevorans.</title>
        <authorList>
            <person name="Tanaka Y."/>
            <person name="Funane K."/>
            <person name="Hosaka T."/>
            <person name="Shiwa Y."/>
            <person name="Fujita N."/>
            <person name="Miyazaki T."/>
            <person name="Yoshikawa H."/>
            <person name="Murakami K."/>
            <person name="Kasahara K."/>
            <person name="Inaoka T."/>
            <person name="Hiraga Y."/>
            <person name="Ochi K."/>
        </authorList>
    </citation>
    <scope>NUCLEOTIDE SEQUENCE [LARGE SCALE GENOMIC DNA]</scope>
    <source>
        <strain evidence="17 18">T-3040</strain>
    </source>
</reference>
<evidence type="ECO:0000259" key="16">
    <source>
        <dbReference type="PROSITE" id="PS50983"/>
    </source>
</evidence>
<evidence type="ECO:0000256" key="5">
    <source>
        <dbReference type="ARBA" id="ARBA00022475"/>
    </source>
</evidence>
<feature type="chain" id="PRO_5039493341" description="High-affinity heme uptake system protein IsdE" evidence="15">
    <location>
        <begin position="30"/>
        <end position="314"/>
    </location>
</feature>
<evidence type="ECO:0000256" key="9">
    <source>
        <dbReference type="ARBA" id="ARBA00023004"/>
    </source>
</evidence>
<proteinExistence type="inferred from homology"/>
<protein>
    <recommendedName>
        <fullName evidence="3">High-affinity heme uptake system protein IsdE</fullName>
    </recommendedName>
    <alternativeName>
        <fullName evidence="14">Iron-regulated surface determinant protein E</fullName>
    </alternativeName>
    <alternativeName>
        <fullName evidence="13">Staphylococcal iron-regulated protein F</fullName>
    </alternativeName>
</protein>
<evidence type="ECO:0000256" key="13">
    <source>
        <dbReference type="ARBA" id="ARBA00031148"/>
    </source>
</evidence>
<keyword evidence="8 15" id="KW-0732">Signal</keyword>
<keyword evidence="18" id="KW-1185">Reference proteome</keyword>
<feature type="signal peptide" evidence="15">
    <location>
        <begin position="1"/>
        <end position="29"/>
    </location>
</feature>
<dbReference type="AlphaFoldDB" id="A0A2R5EMH4"/>
<dbReference type="InterPro" id="IPR002491">
    <property type="entry name" value="ABC_transptr_periplasmic_BD"/>
</dbReference>
<dbReference type="GO" id="GO:0016020">
    <property type="term" value="C:membrane"/>
    <property type="evidence" value="ECO:0007669"/>
    <property type="project" value="InterPro"/>
</dbReference>
<evidence type="ECO:0000256" key="10">
    <source>
        <dbReference type="ARBA" id="ARBA00023136"/>
    </source>
</evidence>
<evidence type="ECO:0000256" key="1">
    <source>
        <dbReference type="ARBA" id="ARBA00001970"/>
    </source>
</evidence>
<dbReference type="GO" id="GO:0020037">
    <property type="term" value="F:heme binding"/>
    <property type="evidence" value="ECO:0007669"/>
    <property type="project" value="InterPro"/>
</dbReference>
<dbReference type="Pfam" id="PF01497">
    <property type="entry name" value="Peripla_BP_2"/>
    <property type="match status" value="1"/>
</dbReference>
<name>A0A2R5EMH4_9BACL</name>
<evidence type="ECO:0000256" key="12">
    <source>
        <dbReference type="ARBA" id="ARBA00023288"/>
    </source>
</evidence>
<dbReference type="SUPFAM" id="SSF53807">
    <property type="entry name" value="Helical backbone' metal receptor"/>
    <property type="match status" value="1"/>
</dbReference>
<dbReference type="NCBIfam" id="TIGR03659">
    <property type="entry name" value="IsdE"/>
    <property type="match status" value="1"/>
</dbReference>
<sequence>MPARIWTSLKQISFVSACVLLLAACGTEAQISSDAKGNKTIVDDEASNGSKPSTEADAEYRIVSTTVAITEILDALDLDAVGIPTTYKELPGRFKGVTEIGNPMSPDMELVRSLLPTHVLSVSTLEDDLKDGFEAAKVKADFLDFTNLQSMKEEIRSLGEQFNRTELAETLITNYDGKIAELKQRATGEPPTVMILMGVPGSYLVGTANSYIGDLVKQLGGINVVEQSDVEFISANTEYLYQGNADIILRAAHGMPDEVIKMFDEEFRTNDIWKHFKAVQNDRVYDLPEDLFGTTGNMAVEEALEALADMLYPN</sequence>
<dbReference type="InterPro" id="IPR050902">
    <property type="entry name" value="ABC_Transporter_SBP"/>
</dbReference>
<dbReference type="Proteomes" id="UP000245202">
    <property type="component" value="Unassembled WGS sequence"/>
</dbReference>
<evidence type="ECO:0000256" key="3">
    <source>
        <dbReference type="ARBA" id="ARBA00015862"/>
    </source>
</evidence>
<evidence type="ECO:0000256" key="8">
    <source>
        <dbReference type="ARBA" id="ARBA00022729"/>
    </source>
</evidence>
<dbReference type="EMBL" id="BDQX01000089">
    <property type="protein sequence ID" value="GBG07315.1"/>
    <property type="molecule type" value="Genomic_DNA"/>
</dbReference>
<dbReference type="PROSITE" id="PS51257">
    <property type="entry name" value="PROKAR_LIPOPROTEIN"/>
    <property type="match status" value="1"/>
</dbReference>
<comment type="caution">
    <text evidence="17">The sequence shown here is derived from an EMBL/GenBank/DDBJ whole genome shotgun (WGS) entry which is preliminary data.</text>
</comment>
<evidence type="ECO:0000256" key="7">
    <source>
        <dbReference type="ARBA" id="ARBA00022723"/>
    </source>
</evidence>
<dbReference type="PANTHER" id="PTHR30535:SF36">
    <property type="entry name" value="HIGH-AFFINITY HEME UPTAKE SYSTEM PROTEIN ISDE"/>
    <property type="match status" value="1"/>
</dbReference>
<keyword evidence="4" id="KW-0813">Transport</keyword>
<gene>
    <name evidence="17" type="ORF">PAT3040_01863</name>
</gene>
<keyword evidence="9" id="KW-0408">Iron</keyword>
<accession>A0A2R5EMH4</accession>
<keyword evidence="11" id="KW-0564">Palmitate</keyword>
<organism evidence="17 18">
    <name type="scientific">Paenibacillus agaridevorans</name>
    <dbReference type="NCBI Taxonomy" id="171404"/>
    <lineage>
        <taxon>Bacteria</taxon>
        <taxon>Bacillati</taxon>
        <taxon>Bacillota</taxon>
        <taxon>Bacilli</taxon>
        <taxon>Bacillales</taxon>
        <taxon>Paenibacillaceae</taxon>
        <taxon>Paenibacillus</taxon>
    </lineage>
</organism>
<evidence type="ECO:0000256" key="11">
    <source>
        <dbReference type="ARBA" id="ARBA00023139"/>
    </source>
</evidence>
<dbReference type="GO" id="GO:0071281">
    <property type="term" value="P:cellular response to iron ion"/>
    <property type="evidence" value="ECO:0007669"/>
    <property type="project" value="TreeGrafter"/>
</dbReference>
<dbReference type="GO" id="GO:0015886">
    <property type="term" value="P:heme transport"/>
    <property type="evidence" value="ECO:0007669"/>
    <property type="project" value="InterPro"/>
</dbReference>